<feature type="transmembrane region" description="Helical" evidence="1">
    <location>
        <begin position="237"/>
        <end position="254"/>
    </location>
</feature>
<gene>
    <name evidence="2" type="ORF">SAMN06297382_0461</name>
</gene>
<evidence type="ECO:0000256" key="1">
    <source>
        <dbReference type="SAM" id="Phobius"/>
    </source>
</evidence>
<feature type="transmembrane region" description="Helical" evidence="1">
    <location>
        <begin position="173"/>
        <end position="194"/>
    </location>
</feature>
<sequence length="325" mass="34444">MLIGKARRLAARAGETLDRPAARRVLAAVKVVLLAAVVVWLVWRLSLIGWRQVLANLPASPWFYAFFAMKFLVLPLAETVVYQIIWRRPLIAHLPAFIRKRVYNAAVAGYSGEAFLTLWARRRLGLSDREALVGVKDNNILSAFTANAATACLIAALAASGRLGPVATAIPGGALLFGAAFAAAAGLCLAVLVFRRRLVSLAGDKAGAILGIHFLRQAAQITLYAAMYEAAVPAPTYGAWFAFIALQLVISRIPFLPNQELVYLGAALALASAAGAPQEAVAGMLVAEAGLSQMVNAALFLATAGLARRAAPSRRAMNADETEAQ</sequence>
<keyword evidence="1" id="KW-0812">Transmembrane</keyword>
<feature type="transmembrane region" description="Helical" evidence="1">
    <location>
        <begin position="21"/>
        <end position="43"/>
    </location>
</feature>
<dbReference type="RefSeq" id="WP_089410956.1">
    <property type="nucleotide sequence ID" value="NZ_FZQA01000001.1"/>
</dbReference>
<name>A0A239PJK1_9PROT</name>
<evidence type="ECO:0008006" key="4">
    <source>
        <dbReference type="Google" id="ProtNLM"/>
    </source>
</evidence>
<dbReference type="EMBL" id="FZQA01000001">
    <property type="protein sequence ID" value="SNT67966.1"/>
    <property type="molecule type" value="Genomic_DNA"/>
</dbReference>
<protein>
    <recommendedName>
        <fullName evidence="4">Lysylphosphatidylglycerol synthase TM region</fullName>
    </recommendedName>
</protein>
<feature type="transmembrane region" description="Helical" evidence="1">
    <location>
        <begin position="284"/>
        <end position="307"/>
    </location>
</feature>
<feature type="transmembrane region" description="Helical" evidence="1">
    <location>
        <begin position="63"/>
        <end position="82"/>
    </location>
</feature>
<accession>A0A239PJK1</accession>
<organism evidence="2 3">
    <name type="scientific">Amphiplicatus metriothermophilus</name>
    <dbReference type="NCBI Taxonomy" id="1519374"/>
    <lineage>
        <taxon>Bacteria</taxon>
        <taxon>Pseudomonadati</taxon>
        <taxon>Pseudomonadota</taxon>
        <taxon>Alphaproteobacteria</taxon>
        <taxon>Parvularculales</taxon>
        <taxon>Parvularculaceae</taxon>
        <taxon>Amphiplicatus</taxon>
    </lineage>
</organism>
<reference evidence="2 3" key="1">
    <citation type="submission" date="2017-07" db="EMBL/GenBank/DDBJ databases">
        <authorList>
            <person name="Sun Z.S."/>
            <person name="Albrecht U."/>
            <person name="Echele G."/>
            <person name="Lee C.C."/>
        </authorList>
    </citation>
    <scope>NUCLEOTIDE SEQUENCE [LARGE SCALE GENOMIC DNA]</scope>
    <source>
        <strain evidence="2 3">CGMCC 1.12710</strain>
    </source>
</reference>
<evidence type="ECO:0000313" key="3">
    <source>
        <dbReference type="Proteomes" id="UP000198346"/>
    </source>
</evidence>
<dbReference type="AlphaFoldDB" id="A0A239PJK1"/>
<proteinExistence type="predicted"/>
<dbReference type="OrthoDB" id="7184927at2"/>
<dbReference type="Proteomes" id="UP000198346">
    <property type="component" value="Unassembled WGS sequence"/>
</dbReference>
<feature type="transmembrane region" description="Helical" evidence="1">
    <location>
        <begin position="140"/>
        <end position="161"/>
    </location>
</feature>
<keyword evidence="1" id="KW-1133">Transmembrane helix</keyword>
<keyword evidence="3" id="KW-1185">Reference proteome</keyword>
<evidence type="ECO:0000313" key="2">
    <source>
        <dbReference type="EMBL" id="SNT67966.1"/>
    </source>
</evidence>
<keyword evidence="1" id="KW-0472">Membrane</keyword>